<dbReference type="PIRSF" id="PIRSF009320">
    <property type="entry name" value="Nuc_binding_HP_1000"/>
    <property type="match status" value="1"/>
</dbReference>
<proteinExistence type="predicted"/>
<comment type="caution">
    <text evidence="1">The sequence shown here is derived from an EMBL/GenBank/DDBJ whole genome shotgun (WGS) entry which is preliminary data.</text>
</comment>
<sequence>MTRIIVVGGTKGGPGKSTIAQQIAVCLKLKKKKKVHLTDIDIQRTTSGWCEDRRQNDELELIPFAYVQDDIVKHLKALQGRTDYVVVDAGGFDSEIQRQAMLLADFIIIPLRPKRRDLKSLRDIDPIIDNVRNVNEKVKIRAVINQCPPLPTQAPRILAAKDIVETFGIEPAPINLYTRNVYDDAEEGGCSIFEMTGKERDKKAESEFEEFVDYIMSLEEK</sequence>
<dbReference type="AlphaFoldDB" id="A0A610H6E1"/>
<dbReference type="Pfam" id="PF09140">
    <property type="entry name" value="MipZ"/>
    <property type="match status" value="1"/>
</dbReference>
<evidence type="ECO:0000313" key="1">
    <source>
        <dbReference type="EMBL" id="ECV5647290.1"/>
    </source>
</evidence>
<dbReference type="InterPro" id="IPR050678">
    <property type="entry name" value="DNA_Partitioning_ATPase"/>
</dbReference>
<dbReference type="Gene3D" id="3.40.50.300">
    <property type="entry name" value="P-loop containing nucleotide triphosphate hydrolases"/>
    <property type="match status" value="1"/>
</dbReference>
<reference evidence="1" key="1">
    <citation type="submission" date="2018-07" db="EMBL/GenBank/DDBJ databases">
        <authorList>
            <consortium name="PulseNet: The National Subtyping Network for Foodborne Disease Surveillance"/>
            <person name="Tarr C.L."/>
            <person name="Trees E."/>
            <person name="Katz L.S."/>
            <person name="Carleton-Romer H.A."/>
            <person name="Stroika S."/>
            <person name="Kucerova Z."/>
            <person name="Roache K.F."/>
            <person name="Sabol A.L."/>
            <person name="Besser J."/>
            <person name="Gerner-Smidt P."/>
        </authorList>
    </citation>
    <scope>NUCLEOTIDE SEQUENCE</scope>
    <source>
        <strain evidence="1">PNUSAS040495</strain>
    </source>
</reference>
<dbReference type="PANTHER" id="PTHR13696">
    <property type="entry name" value="P-LOOP CONTAINING NUCLEOSIDE TRIPHOSPHATE HYDROLASE"/>
    <property type="match status" value="1"/>
</dbReference>
<gene>
    <name evidence="1" type="ORF">DJ120_21370</name>
</gene>
<name>A0A610H6E1_SALET</name>
<dbReference type="CDD" id="cd02042">
    <property type="entry name" value="ParAB_family"/>
    <property type="match status" value="1"/>
</dbReference>
<accession>A0A610H6E1</accession>
<dbReference type="SUPFAM" id="SSF52540">
    <property type="entry name" value="P-loop containing nucleoside triphosphate hydrolases"/>
    <property type="match status" value="1"/>
</dbReference>
<dbReference type="PANTHER" id="PTHR13696:SF96">
    <property type="entry name" value="COBQ_COBB_MIND_PARA NUCLEOTIDE BINDING DOMAIN-CONTAINING PROTEIN"/>
    <property type="match status" value="1"/>
</dbReference>
<organism evidence="1">
    <name type="scientific">Salmonella enterica subsp. enterica serovar Saintpaul</name>
    <dbReference type="NCBI Taxonomy" id="90105"/>
    <lineage>
        <taxon>Bacteria</taxon>
        <taxon>Pseudomonadati</taxon>
        <taxon>Pseudomonadota</taxon>
        <taxon>Gammaproteobacteria</taxon>
        <taxon>Enterobacterales</taxon>
        <taxon>Enterobacteriaceae</taxon>
        <taxon>Salmonella</taxon>
    </lineage>
</organism>
<dbReference type="InterPro" id="IPR027417">
    <property type="entry name" value="P-loop_NTPase"/>
</dbReference>
<dbReference type="EMBL" id="AAKRVI010000012">
    <property type="protein sequence ID" value="ECV5647290.1"/>
    <property type="molecule type" value="Genomic_DNA"/>
</dbReference>
<dbReference type="InterPro" id="IPR015223">
    <property type="entry name" value="MipZ"/>
</dbReference>
<protein>
    <submittedName>
        <fullName evidence="1">Plasmid stability protein</fullName>
    </submittedName>
</protein>